<feature type="binding site" evidence="9">
    <location>
        <position position="128"/>
    </location>
    <ligand>
        <name>ATP</name>
        <dbReference type="ChEBI" id="CHEBI:30616"/>
    </ligand>
</feature>
<dbReference type="PANTHER" id="PTHR13018">
    <property type="entry name" value="PROBABLE MEMBRANE PROTEIN DUF221-RELATED"/>
    <property type="match status" value="1"/>
</dbReference>
<keyword evidence="8 10" id="KW-0472">Membrane</keyword>
<dbReference type="InterPro" id="IPR045122">
    <property type="entry name" value="Csc1-like"/>
</dbReference>
<dbReference type="InterPro" id="IPR008271">
    <property type="entry name" value="Ser/Thr_kinase_AS"/>
</dbReference>
<dbReference type="GO" id="GO:0004672">
    <property type="term" value="F:protein kinase activity"/>
    <property type="evidence" value="ECO:0007669"/>
    <property type="project" value="InterPro"/>
</dbReference>
<evidence type="ECO:0000313" key="13">
    <source>
        <dbReference type="Proteomes" id="UP000716291"/>
    </source>
</evidence>
<name>A0A9P7BX02_RHIOR</name>
<dbReference type="Pfam" id="PF02714">
    <property type="entry name" value="RSN1_7TM"/>
    <property type="match status" value="1"/>
</dbReference>
<dbReference type="Proteomes" id="UP000716291">
    <property type="component" value="Unassembled WGS sequence"/>
</dbReference>
<keyword evidence="7 10" id="KW-1133">Transmembrane helix</keyword>
<evidence type="ECO:0000313" key="12">
    <source>
        <dbReference type="EMBL" id="KAG1314956.1"/>
    </source>
</evidence>
<feature type="transmembrane region" description="Helical" evidence="10">
    <location>
        <begin position="832"/>
        <end position="849"/>
    </location>
</feature>
<evidence type="ECO:0000256" key="2">
    <source>
        <dbReference type="ARBA" id="ARBA00007779"/>
    </source>
</evidence>
<dbReference type="Pfam" id="PF14703">
    <property type="entry name" value="PHM7_cyt"/>
    <property type="match status" value="1"/>
</dbReference>
<dbReference type="PROSITE" id="PS00108">
    <property type="entry name" value="PROTEIN_KINASE_ST"/>
    <property type="match status" value="1"/>
</dbReference>
<evidence type="ECO:0000256" key="9">
    <source>
        <dbReference type="PROSITE-ProRule" id="PRU10141"/>
    </source>
</evidence>
<dbReference type="GO" id="GO:0005524">
    <property type="term" value="F:ATP binding"/>
    <property type="evidence" value="ECO:0007669"/>
    <property type="project" value="UniProtKB-UniRule"/>
</dbReference>
<evidence type="ECO:0000256" key="7">
    <source>
        <dbReference type="ARBA" id="ARBA00022989"/>
    </source>
</evidence>
<dbReference type="Pfam" id="PF13967">
    <property type="entry name" value="RSN1_TM"/>
    <property type="match status" value="1"/>
</dbReference>
<dbReference type="EMBL" id="JAANQT010000075">
    <property type="protein sequence ID" value="KAG1314956.1"/>
    <property type="molecule type" value="Genomic_DNA"/>
</dbReference>
<evidence type="ECO:0000256" key="8">
    <source>
        <dbReference type="ARBA" id="ARBA00023136"/>
    </source>
</evidence>
<feature type="transmembrane region" description="Helical" evidence="10">
    <location>
        <begin position="501"/>
        <end position="522"/>
    </location>
</feature>
<feature type="transmembrane region" description="Helical" evidence="10">
    <location>
        <begin position="556"/>
        <end position="576"/>
    </location>
</feature>
<comment type="subcellular location">
    <subcellularLocation>
        <location evidence="1">Membrane</location>
        <topology evidence="1">Multi-pass membrane protein</topology>
    </subcellularLocation>
</comment>
<protein>
    <recommendedName>
        <fullName evidence="11">Protein kinase domain-containing protein</fullName>
    </recommendedName>
</protein>
<feature type="domain" description="Protein kinase" evidence="11">
    <location>
        <begin position="101"/>
        <end position="361"/>
    </location>
</feature>
<evidence type="ECO:0000256" key="4">
    <source>
        <dbReference type="ARBA" id="ARBA00022692"/>
    </source>
</evidence>
<dbReference type="GO" id="GO:0005227">
    <property type="term" value="F:calcium-activated cation channel activity"/>
    <property type="evidence" value="ECO:0007669"/>
    <property type="project" value="InterPro"/>
</dbReference>
<gene>
    <name evidence="12" type="ORF">G6F64_001059</name>
</gene>
<dbReference type="CDD" id="cd13994">
    <property type="entry name" value="STKc_HAL4_like"/>
    <property type="match status" value="1"/>
</dbReference>
<keyword evidence="5 9" id="KW-0547">Nucleotide-binding</keyword>
<keyword evidence="3" id="KW-0813">Transport</keyword>
<organism evidence="12 13">
    <name type="scientific">Rhizopus oryzae</name>
    <name type="common">Mucormycosis agent</name>
    <name type="synonym">Rhizopus arrhizus var. delemar</name>
    <dbReference type="NCBI Taxonomy" id="64495"/>
    <lineage>
        <taxon>Eukaryota</taxon>
        <taxon>Fungi</taxon>
        <taxon>Fungi incertae sedis</taxon>
        <taxon>Mucoromycota</taxon>
        <taxon>Mucoromycotina</taxon>
        <taxon>Mucoromycetes</taxon>
        <taxon>Mucorales</taxon>
        <taxon>Mucorineae</taxon>
        <taxon>Rhizopodaceae</taxon>
        <taxon>Rhizopus</taxon>
    </lineage>
</organism>
<dbReference type="InterPro" id="IPR032880">
    <property type="entry name" value="CSC1/OSCA1-like_N"/>
</dbReference>
<dbReference type="InterPro" id="IPR012677">
    <property type="entry name" value="Nucleotide-bd_a/b_plait_sf"/>
</dbReference>
<keyword evidence="6 9" id="KW-0067">ATP-binding</keyword>
<dbReference type="SMART" id="SM00220">
    <property type="entry name" value="S_TKc"/>
    <property type="match status" value="1"/>
</dbReference>
<dbReference type="Gene3D" id="1.10.510.10">
    <property type="entry name" value="Transferase(Phosphotransferase) domain 1"/>
    <property type="match status" value="1"/>
</dbReference>
<dbReference type="PROSITE" id="PS00107">
    <property type="entry name" value="PROTEIN_KINASE_ATP"/>
    <property type="match status" value="1"/>
</dbReference>
<evidence type="ECO:0000256" key="1">
    <source>
        <dbReference type="ARBA" id="ARBA00004141"/>
    </source>
</evidence>
<reference evidence="12" key="1">
    <citation type="journal article" date="2020" name="Microb. Genom.">
        <title>Genetic diversity of clinical and environmental Mucorales isolates obtained from an investigation of mucormycosis cases among solid organ transplant recipients.</title>
        <authorList>
            <person name="Nguyen M.H."/>
            <person name="Kaul D."/>
            <person name="Muto C."/>
            <person name="Cheng S.J."/>
            <person name="Richter R.A."/>
            <person name="Bruno V.M."/>
            <person name="Liu G."/>
            <person name="Beyhan S."/>
            <person name="Sundermann A.J."/>
            <person name="Mounaud S."/>
            <person name="Pasculle A.W."/>
            <person name="Nierman W.C."/>
            <person name="Driscoll E."/>
            <person name="Cumbie R."/>
            <person name="Clancy C.J."/>
            <person name="Dupont C.L."/>
        </authorList>
    </citation>
    <scope>NUCLEOTIDE SEQUENCE</scope>
    <source>
        <strain evidence="12">GL11</strain>
    </source>
</reference>
<feature type="transmembrane region" description="Helical" evidence="10">
    <location>
        <begin position="927"/>
        <end position="945"/>
    </location>
</feature>
<dbReference type="AlphaFoldDB" id="A0A9P7BX02"/>
<comment type="similarity">
    <text evidence="2">Belongs to the CSC1 (TC 1.A.17) family.</text>
</comment>
<dbReference type="SUPFAM" id="SSF56112">
    <property type="entry name" value="Protein kinase-like (PK-like)"/>
    <property type="match status" value="1"/>
</dbReference>
<accession>A0A9P7BX02</accession>
<dbReference type="PANTHER" id="PTHR13018:SF5">
    <property type="entry name" value="RE44586P"/>
    <property type="match status" value="1"/>
</dbReference>
<dbReference type="InterPro" id="IPR011009">
    <property type="entry name" value="Kinase-like_dom_sf"/>
</dbReference>
<feature type="transmembrane region" description="Helical" evidence="10">
    <location>
        <begin position="869"/>
        <end position="891"/>
    </location>
</feature>
<dbReference type="Gene3D" id="3.30.70.330">
    <property type="match status" value="1"/>
</dbReference>
<evidence type="ECO:0000256" key="10">
    <source>
        <dbReference type="SAM" id="Phobius"/>
    </source>
</evidence>
<feature type="transmembrane region" description="Helical" evidence="10">
    <location>
        <begin position="775"/>
        <end position="801"/>
    </location>
</feature>
<feature type="transmembrane region" description="Helical" evidence="10">
    <location>
        <begin position="989"/>
        <end position="1007"/>
    </location>
</feature>
<feature type="transmembrane region" description="Helical" evidence="10">
    <location>
        <begin position="411"/>
        <end position="437"/>
    </location>
</feature>
<keyword evidence="4 10" id="KW-0812">Transmembrane</keyword>
<dbReference type="InterPro" id="IPR003864">
    <property type="entry name" value="CSC1/OSCA1-like_7TM"/>
</dbReference>
<dbReference type="InterPro" id="IPR017441">
    <property type="entry name" value="Protein_kinase_ATP_BS"/>
</dbReference>
<keyword evidence="13" id="KW-1185">Reference proteome</keyword>
<dbReference type="InterPro" id="IPR000719">
    <property type="entry name" value="Prot_kinase_dom"/>
</dbReference>
<dbReference type="InterPro" id="IPR027815">
    <property type="entry name" value="CSC1/OSCA1-like_cyt"/>
</dbReference>
<dbReference type="GO" id="GO:0005886">
    <property type="term" value="C:plasma membrane"/>
    <property type="evidence" value="ECO:0007669"/>
    <property type="project" value="TreeGrafter"/>
</dbReference>
<feature type="transmembrane region" description="Helical" evidence="10">
    <location>
        <begin position="903"/>
        <end position="921"/>
    </location>
</feature>
<evidence type="ECO:0000259" key="11">
    <source>
        <dbReference type="PROSITE" id="PS50011"/>
    </source>
</evidence>
<evidence type="ECO:0000256" key="6">
    <source>
        <dbReference type="ARBA" id="ARBA00022840"/>
    </source>
</evidence>
<evidence type="ECO:0000256" key="5">
    <source>
        <dbReference type="ARBA" id="ARBA00022741"/>
    </source>
</evidence>
<dbReference type="PROSITE" id="PS50011">
    <property type="entry name" value="PROTEIN_KINASE_DOM"/>
    <property type="match status" value="1"/>
</dbReference>
<evidence type="ECO:0000256" key="3">
    <source>
        <dbReference type="ARBA" id="ARBA00022448"/>
    </source>
</evidence>
<dbReference type="Pfam" id="PF00069">
    <property type="entry name" value="Pkinase"/>
    <property type="match status" value="1"/>
</dbReference>
<feature type="transmembrane region" description="Helical" evidence="10">
    <location>
        <begin position="1055"/>
        <end position="1073"/>
    </location>
</feature>
<sequence length="1228" mass="141964">MLLPFSPDRSLPPSPTLSPAIVTPANATTHHLHTNDNSPFAVDTIELSRLLENINRAPSPPLSTCASQSQFSLFKDFTKLFITEEQNNELYGNQFKQDIQGRYGRLIGKGAGGSVRLMQRNKTFYAVKQFRKRRAHETEKEYIKKLTAEFCIGSILHHPNVIQTLDMIQQEDQFYEIMEYAPNDLFTIVMSGMMSREEVACCWRQLLNGLSYLHSMGIAHRDLKLDNLVLDHMGILKIIDFGCSVVFKYPFESHITMTKGVFGSDPYIAPEQYTQNAFDPRLSDIWSCGIIFVCMTTRRFPWRLPRLSDPAFKLFATNSNQQKFRLLNSLPKEARSVMTSILEVDPKRRYSLVTIMKDKWVKEIDICTMDEPGACHVHHVSVVNLVHQRGNLVAVTPEPPVNVMATIETAYYVPTFSGLSTTFGISCAISVACVLGFEIHKRLESMQCLFAPRTRLTKNSSIEQNKRIFSWLLSTMSVDEHDLIQKVGLDATMHIRFLRMAVHFLTPLSLFVCPVLLGLHWIGHSHEQTVYLDHFRSNSTLYSLSIANIPNHSPVVWTHVFFTWFISLTWLWLLFVNHLHHTHLLQQQSSTSTHKRSILVTHVPPSLRSKEALREHFTKLGQIESVNVIPYKTIHLLEKLLDKRKKAIDKLEVLLIKMVQKIEIATNDEEDWNQWLNRLQEQSGYEIVYDIVIDIKSMDKEICRLREKDDQEDVTASAFITFNSNQSAQTCAQVVTSWKPGILNTTMAPEPRDVLWRHLLRKGRKDRILGGCRQWVVFAAVWSLTIFWLFPITFILGLTSIQSLSQHFPFLNNFIASSLLIRTFIQNILPTLLVTLFMSFLPSILLELSKLQDFISYSELEDAVLGRHYHFAIFNVLIVFLLGTTFLNTMFDVLYEPAMLIQLLAYALPQGANFFLNYVLFNLSTHAMELMLLGSQYFGHLLLTLPFFSRTPRMHLHYTAPWSFPYYYYYPAHILVLVIALTYSVIQPLILIVALFYFTVAVAVYRHQYLYCYIRKYESSGCRHYGRMTRYTSDGLLIFQLTVVGILYLKSVLTAATAVLPLIIFTIWTKMKLNHLFRQRTKYSPSIFDLPTTNWGQTNWWLDDIWKLSLIKSWYQSGRYGHPEQEERNDSTSEVTTVAAAKQTQEKEKISLVHVQCHYARAEYVVMHDLKRYPDDSSSVFESYQHPVFHQPLDTHLILPRHPKPSSFWNINECVLVPLERLNKFCHV</sequence>
<comment type="caution">
    <text evidence="12">The sequence shown here is derived from an EMBL/GenBank/DDBJ whole genome shotgun (WGS) entry which is preliminary data.</text>
</comment>
<dbReference type="OrthoDB" id="1689567at2759"/>
<proteinExistence type="inferred from homology"/>